<feature type="compositionally biased region" description="Polar residues" evidence="1">
    <location>
        <begin position="1084"/>
        <end position="1093"/>
    </location>
</feature>
<feature type="compositionally biased region" description="Basic and acidic residues" evidence="1">
    <location>
        <begin position="209"/>
        <end position="224"/>
    </location>
</feature>
<accession>A0A0K9NPS3</accession>
<evidence type="ECO:0000313" key="2">
    <source>
        <dbReference type="EMBL" id="KMZ57985.1"/>
    </source>
</evidence>
<evidence type="ECO:0008006" key="4">
    <source>
        <dbReference type="Google" id="ProtNLM"/>
    </source>
</evidence>
<feature type="compositionally biased region" description="Basic and acidic residues" evidence="1">
    <location>
        <begin position="1072"/>
        <end position="1081"/>
    </location>
</feature>
<dbReference type="InterPro" id="IPR024943">
    <property type="entry name" value="Enhancer_polycomb"/>
</dbReference>
<proteinExistence type="predicted"/>
<dbReference type="OrthoDB" id="435275at2759"/>
<reference evidence="3" key="1">
    <citation type="journal article" date="2016" name="Nature">
        <title>The genome of the seagrass Zostera marina reveals angiosperm adaptation to the sea.</title>
        <authorList>
            <person name="Olsen J.L."/>
            <person name="Rouze P."/>
            <person name="Verhelst B."/>
            <person name="Lin Y.-C."/>
            <person name="Bayer T."/>
            <person name="Collen J."/>
            <person name="Dattolo E."/>
            <person name="De Paoli E."/>
            <person name="Dittami S."/>
            <person name="Maumus F."/>
            <person name="Michel G."/>
            <person name="Kersting A."/>
            <person name="Lauritano C."/>
            <person name="Lohaus R."/>
            <person name="Toepel M."/>
            <person name="Tonon T."/>
            <person name="Vanneste K."/>
            <person name="Amirebrahimi M."/>
            <person name="Brakel J."/>
            <person name="Bostroem C."/>
            <person name="Chovatia M."/>
            <person name="Grimwood J."/>
            <person name="Jenkins J.W."/>
            <person name="Jueterbock A."/>
            <person name="Mraz A."/>
            <person name="Stam W.T."/>
            <person name="Tice H."/>
            <person name="Bornberg-Bauer E."/>
            <person name="Green P.J."/>
            <person name="Pearson G.A."/>
            <person name="Procaccini G."/>
            <person name="Duarte C.M."/>
            <person name="Schmutz J."/>
            <person name="Reusch T.B.H."/>
            <person name="Van de Peer Y."/>
        </authorList>
    </citation>
    <scope>NUCLEOTIDE SEQUENCE [LARGE SCALE GENOMIC DNA]</scope>
    <source>
        <strain evidence="3">cv. Finnish</strain>
    </source>
</reference>
<dbReference type="EMBL" id="LFYR01001978">
    <property type="protein sequence ID" value="KMZ57985.1"/>
    <property type="molecule type" value="Genomic_DNA"/>
</dbReference>
<comment type="caution">
    <text evidence="2">The sequence shown here is derived from an EMBL/GenBank/DDBJ whole genome shotgun (WGS) entry which is preliminary data.</text>
</comment>
<dbReference type="CDD" id="cd20404">
    <property type="entry name" value="Tudor_Agenet_AtEML-like"/>
    <property type="match status" value="1"/>
</dbReference>
<organism evidence="2 3">
    <name type="scientific">Zostera marina</name>
    <name type="common">Eelgrass</name>
    <dbReference type="NCBI Taxonomy" id="29655"/>
    <lineage>
        <taxon>Eukaryota</taxon>
        <taxon>Viridiplantae</taxon>
        <taxon>Streptophyta</taxon>
        <taxon>Embryophyta</taxon>
        <taxon>Tracheophyta</taxon>
        <taxon>Spermatophyta</taxon>
        <taxon>Magnoliopsida</taxon>
        <taxon>Liliopsida</taxon>
        <taxon>Zosteraceae</taxon>
        <taxon>Zostera</taxon>
    </lineage>
</organism>
<dbReference type="GO" id="GO:0035267">
    <property type="term" value="C:NuA4 histone acetyltransferase complex"/>
    <property type="evidence" value="ECO:0007669"/>
    <property type="project" value="InterPro"/>
</dbReference>
<dbReference type="Proteomes" id="UP000036987">
    <property type="component" value="Unassembled WGS sequence"/>
</dbReference>
<feature type="region of interest" description="Disordered" evidence="1">
    <location>
        <begin position="958"/>
        <end position="983"/>
    </location>
</feature>
<sequence>MRRKANQKKKKSCSLDIPQFTKEDDEISQNSDFLRHKNKRRCIRGDGGKISLRQSNRKSKTIYSNIDEDSSYMNLQLILQKCNKDYQIFKLESNEPIFATEKSCNIQETSNDEKKQSRVIFPHQKESVSSDHENNSMLLRDSITATTIGKTLNTLKNGSLTEQNNHDKEDISLMHVPKKRKSSGIIADHSKKKKKKTKKKTKKKKKKNLPVEKQPDRFSIDSKHQNTSNTTRVLRPRIQKVKIGSVRKRRHFYEICPSDVDPNWILMKNIKVFWPLDNNWYFGLVKDYDATIGKHYVKYVDQDEECIDLKNERFKLLMFPDEFTCKDYKKRDDDIIIPKDTGKGPMDSQPLISWLGSPCDRLGLSIKEGKKSCSSKRSNLHLSRRKNINNTLACSSTFFTNIASSISQLPVFKNIEDDRRYSMSYTRRRFRKRRKITDGYCDLIININTSYLNHSFVFSSESNNIWLSDSWWSHFGKLRIMSSEIHLQMIFLDNVQGIKIISFQGCLRKTIVILCLILKIFQHSLYVPPMDISDQCPFTSIGFRFSTIQNIARHLSFSAHYFSELESSKWGCLHQYFKNRCFQIQDFPVSDCTYSEGSFMNIPLHKVEEVKEAIAIVDIPMKLNDDSIVTLRNRDHDLYNAILSTFSFNSQDFPNNGCRKKPRTKNRRRKKYETSIKKAKTNIKKNIKPNSNKYQNHLISHICEANVLVIEDDVGWREHAAEVVLDFEDEEWKLSINVSGIPKYSYKACQFEQYGTTNPHTEAIIWNGGKNWSLEFTDHDEWTLFKDMYKECYNLNTNVSSNLRTILIPGVRLIEDYINDNQDFAVPFTQNPSTYISQTKTEIEMAMDPSCVIYDMDSDDEDYWVSKHKMRNISCQMFEKVVDILEKYAYAKQSDNFLYDEVIKCSSMKDIGPPEAIKSIHEYWFSKRQKKGMALIPQFQPPLWKQHEKKLQELNANSHDSRKKGNPMEMNPHKFPFSHRLPNNCSKEIPHKKSTGPGCHSMVLREKRNTRAKCSNGTSNLDINHGSSNYSSQSNKFCRTNRCFSFEVHDISCTAKKSMPSRRRRSNRSKKIQRDINDRKPTQLLCNPSMKRNNVNKKKSDEVLKDVEKSELALQTHEAEVEEHKHHELLNALQHASNMAMLNREKSKYLAKKVNLLVNKAGIIFRMAEIMKAYTQT</sequence>
<feature type="region of interest" description="Disordered" evidence="1">
    <location>
        <begin position="1056"/>
        <end position="1103"/>
    </location>
</feature>
<dbReference type="GO" id="GO:0006357">
    <property type="term" value="P:regulation of transcription by RNA polymerase II"/>
    <property type="evidence" value="ECO:0000318"/>
    <property type="project" value="GO_Central"/>
</dbReference>
<dbReference type="AlphaFoldDB" id="A0A0K9NPS3"/>
<evidence type="ECO:0000313" key="3">
    <source>
        <dbReference type="Proteomes" id="UP000036987"/>
    </source>
</evidence>
<gene>
    <name evidence="2" type="ORF">ZOSMA_7G00140</name>
</gene>
<evidence type="ECO:0000256" key="1">
    <source>
        <dbReference type="SAM" id="MobiDB-lite"/>
    </source>
</evidence>
<dbReference type="PANTHER" id="PTHR14898">
    <property type="entry name" value="ENHANCER OF POLYCOMB"/>
    <property type="match status" value="1"/>
</dbReference>
<feature type="region of interest" description="Disordered" evidence="1">
    <location>
        <begin position="157"/>
        <end position="231"/>
    </location>
</feature>
<feature type="compositionally biased region" description="Basic residues" evidence="1">
    <location>
        <begin position="1059"/>
        <end position="1071"/>
    </location>
</feature>
<keyword evidence="3" id="KW-1185">Reference proteome</keyword>
<protein>
    <recommendedName>
        <fullName evidence="4">Enhancer of polycomb-like protein</fullName>
    </recommendedName>
</protein>
<name>A0A0K9NPS3_ZOSMR</name>
<feature type="compositionally biased region" description="Basic residues" evidence="1">
    <location>
        <begin position="190"/>
        <end position="208"/>
    </location>
</feature>
<dbReference type="GO" id="GO:0032777">
    <property type="term" value="C:piccolo histone acetyltransferase complex"/>
    <property type="evidence" value="ECO:0000318"/>
    <property type="project" value="GO_Central"/>
</dbReference>